<evidence type="ECO:0000313" key="3">
    <source>
        <dbReference type="Proteomes" id="UP000652761"/>
    </source>
</evidence>
<keyword evidence="3" id="KW-1185">Reference proteome</keyword>
<organism evidence="2 3">
    <name type="scientific">Colocasia esculenta</name>
    <name type="common">Wild taro</name>
    <name type="synonym">Arum esculentum</name>
    <dbReference type="NCBI Taxonomy" id="4460"/>
    <lineage>
        <taxon>Eukaryota</taxon>
        <taxon>Viridiplantae</taxon>
        <taxon>Streptophyta</taxon>
        <taxon>Embryophyta</taxon>
        <taxon>Tracheophyta</taxon>
        <taxon>Spermatophyta</taxon>
        <taxon>Magnoliopsida</taxon>
        <taxon>Liliopsida</taxon>
        <taxon>Araceae</taxon>
        <taxon>Aroideae</taxon>
        <taxon>Colocasieae</taxon>
        <taxon>Colocasia</taxon>
    </lineage>
</organism>
<dbReference type="AlphaFoldDB" id="A0A843VZF9"/>
<dbReference type="Proteomes" id="UP000652761">
    <property type="component" value="Unassembled WGS sequence"/>
</dbReference>
<name>A0A843VZF9_COLES</name>
<feature type="chain" id="PRO_5032900924" evidence="1">
    <location>
        <begin position="26"/>
        <end position="660"/>
    </location>
</feature>
<gene>
    <name evidence="2" type="ORF">Taro_033192</name>
</gene>
<evidence type="ECO:0000256" key="1">
    <source>
        <dbReference type="SAM" id="SignalP"/>
    </source>
</evidence>
<proteinExistence type="predicted"/>
<reference evidence="2" key="1">
    <citation type="submission" date="2017-07" db="EMBL/GenBank/DDBJ databases">
        <title>Taro Niue Genome Assembly and Annotation.</title>
        <authorList>
            <person name="Atibalentja N."/>
            <person name="Keating K."/>
            <person name="Fields C.J."/>
        </authorList>
    </citation>
    <scope>NUCLEOTIDE SEQUENCE</scope>
    <source>
        <strain evidence="2">Niue_2</strain>
        <tissue evidence="2">Leaf</tissue>
    </source>
</reference>
<sequence>MVGWPTALLRVRACLLLAGLVVVTSQQFGVVLLCCPACSPGAKHLRACPRSERLLTFPGTPVLGHLRGSLHDGYSLAVPSFHGHCWSGLVWTHAFGGFRSVSSRYRGPVLGCQSVVVSACVASRLGSVSEVRGGSACRPSTLWRSEVAVLMSCVWPDLGWWSWRCAVLFRYLVVPYCSNPYWVLFARLTPLLPSARGSSSQELGVRQVAEAAVASCVVSSSESEGCCSCCCAACVESVVTRRVRAVAARLVLDSLAVVFLMWRTLLGKSSLVLAGCELWLRCIAWLPYVLVRFPRTICCCPGEGFSQDCFVLVSAVAVLPQSLRCAVGLAGAFWESLWSFAPHAAESVLHVFVPQGLRPAWPVVPFQAWGPLRVAFGGSLHRVLMPECFGFVLSGALVHCVAPWVAPGFELSASGTLCAGLCLVVEQLPLRGGYFALSSCFGFHVAVRGVGVSGSQGRSLLSVRLVTVRPIGLLVLDYVTMRMVWVRPSGESGYRFRMLRFLRVCCYPCWTMRKQLCALSGFAGDRVAGRLVPSAGSIGGYSRAVFGWRFLPLRLALASLGTCGVVVPLHDDYSLTVSSFRGRRWSGLVRTRASGGFRSVSSRETSFSLGCSVVSAGVLRVVSALCPTPLVSSGVVCVAQPRLVVMALRYSLPLLSSTLL</sequence>
<feature type="signal peptide" evidence="1">
    <location>
        <begin position="1"/>
        <end position="25"/>
    </location>
</feature>
<protein>
    <submittedName>
        <fullName evidence="2">Uncharacterized protein</fullName>
    </submittedName>
</protein>
<comment type="caution">
    <text evidence="2">The sequence shown here is derived from an EMBL/GenBank/DDBJ whole genome shotgun (WGS) entry which is preliminary data.</text>
</comment>
<accession>A0A843VZF9</accession>
<evidence type="ECO:0000313" key="2">
    <source>
        <dbReference type="EMBL" id="MQM00457.1"/>
    </source>
</evidence>
<keyword evidence="1" id="KW-0732">Signal</keyword>
<dbReference type="EMBL" id="NMUH01002516">
    <property type="protein sequence ID" value="MQM00457.1"/>
    <property type="molecule type" value="Genomic_DNA"/>
</dbReference>